<evidence type="ECO:0008006" key="3">
    <source>
        <dbReference type="Google" id="ProtNLM"/>
    </source>
</evidence>
<dbReference type="EMBL" id="CP042905">
    <property type="protein sequence ID" value="QEE16933.1"/>
    <property type="molecule type" value="Genomic_DNA"/>
</dbReference>
<dbReference type="KEGG" id="psyt:DSAG12_02764"/>
<gene>
    <name evidence="1" type="ORF">DSAG12_02764</name>
</gene>
<evidence type="ECO:0000313" key="1">
    <source>
        <dbReference type="EMBL" id="QEE16933.1"/>
    </source>
</evidence>
<proteinExistence type="predicted"/>
<name>A0A5B9DDU1_9ARCH</name>
<dbReference type="AlphaFoldDB" id="A0A5B9DDU1"/>
<sequence length="295" mass="34320">MNIIYKNYAPNEGLEEIQGKLYSMNNNRTVTGKEIQERFEQEKIDPKSVIYAFSSENKPLAYIQARDYPQLGQVHLGRPWATPECPNEVKEKLVNDLFNYMDSRDTDLKLLINTNLEPKMEKLAQDHNMVLDRNTIQFEFDLSTIAKFDRSPYNYTIRKATIADFEAIYTCRNLAFKTDPNERNDRFSEFLKTTINSGFFYLVYEGETLIGAGASRKPTEGEETTNLALATVFTLLEKEEVIVFLFDHLLKLAEKDGWKKDHISIGYTDENDREMKILRSIARKEEKISTQYLTK</sequence>
<organism evidence="1 2">
    <name type="scientific">Promethearchaeum syntrophicum</name>
    <dbReference type="NCBI Taxonomy" id="2594042"/>
    <lineage>
        <taxon>Archaea</taxon>
        <taxon>Promethearchaeati</taxon>
        <taxon>Promethearchaeota</taxon>
        <taxon>Promethearchaeia</taxon>
        <taxon>Promethearchaeales</taxon>
        <taxon>Promethearchaeaceae</taxon>
        <taxon>Promethearchaeum</taxon>
    </lineage>
</organism>
<dbReference type="Gene3D" id="3.40.630.30">
    <property type="match status" value="1"/>
</dbReference>
<evidence type="ECO:0000313" key="2">
    <source>
        <dbReference type="Proteomes" id="UP000321408"/>
    </source>
</evidence>
<dbReference type="InterPro" id="IPR016181">
    <property type="entry name" value="Acyl_CoA_acyltransferase"/>
</dbReference>
<dbReference type="Proteomes" id="UP000321408">
    <property type="component" value="Chromosome"/>
</dbReference>
<dbReference type="SUPFAM" id="SSF55729">
    <property type="entry name" value="Acyl-CoA N-acyltransferases (Nat)"/>
    <property type="match status" value="1"/>
</dbReference>
<keyword evidence="2" id="KW-1185">Reference proteome</keyword>
<dbReference type="RefSeq" id="WP_147663856.1">
    <property type="nucleotide sequence ID" value="NZ_CP042905.2"/>
</dbReference>
<reference evidence="1 2" key="2">
    <citation type="journal article" date="2024" name="Int. J. Syst. Evol. Microbiol.">
        <title>Promethearchaeum syntrophicum gen. nov., sp. nov., an anaerobic, obligately syntrophic archaeon, the first isolate of the lineage 'Asgard' archaea, and proposal of the new archaeal phylum Promethearchaeota phyl. nov. and kingdom Promethearchaeati regn. nov.</title>
        <authorList>
            <person name="Imachi H."/>
            <person name="Nobu M.K."/>
            <person name="Kato S."/>
            <person name="Takaki Y."/>
            <person name="Miyazaki M."/>
            <person name="Miyata M."/>
            <person name="Ogawara M."/>
            <person name="Saito Y."/>
            <person name="Sakai S."/>
            <person name="Tahara Y.O."/>
            <person name="Takano Y."/>
            <person name="Tasumi E."/>
            <person name="Uematsu K."/>
            <person name="Yoshimura T."/>
            <person name="Itoh T."/>
            <person name="Ohkuma M."/>
            <person name="Takai K."/>
        </authorList>
    </citation>
    <scope>NUCLEOTIDE SEQUENCE [LARGE SCALE GENOMIC DNA]</scope>
    <source>
        <strain evidence="1 2">MK-D1</strain>
    </source>
</reference>
<protein>
    <recommendedName>
        <fullName evidence="3">N-acetyltransferase domain-containing protein</fullName>
    </recommendedName>
</protein>
<reference evidence="1 2" key="1">
    <citation type="journal article" date="2020" name="Nature">
        <title>Isolation of an archaeon at the prokaryote-eukaryote interface.</title>
        <authorList>
            <person name="Imachi H."/>
            <person name="Nobu M.K."/>
            <person name="Nakahara N."/>
            <person name="Morono Y."/>
            <person name="Ogawara M."/>
            <person name="Takaki Y."/>
            <person name="Takano Y."/>
            <person name="Uematsu K."/>
            <person name="Ikuta T."/>
            <person name="Ito M."/>
            <person name="Matsui Y."/>
            <person name="Miyazaki M."/>
            <person name="Murata K."/>
            <person name="Saito Y."/>
            <person name="Sakai S."/>
            <person name="Song C."/>
            <person name="Tasumi E."/>
            <person name="Yamanaka Y."/>
            <person name="Yamaguchi T."/>
            <person name="Kamagata Y."/>
            <person name="Tamaki H."/>
            <person name="Takai K."/>
        </authorList>
    </citation>
    <scope>NUCLEOTIDE SEQUENCE [LARGE SCALE GENOMIC DNA]</scope>
    <source>
        <strain evidence="1 2">MK-D1</strain>
    </source>
</reference>
<dbReference type="GeneID" id="41330743"/>
<accession>A0A5B9DDU1</accession>